<comment type="caution">
    <text evidence="8">Lacks conserved residue(s) required for the propagation of feature annotation.</text>
</comment>
<dbReference type="SMART" id="SM00192">
    <property type="entry name" value="LDLa"/>
    <property type="match status" value="2"/>
</dbReference>
<evidence type="ECO:0000256" key="1">
    <source>
        <dbReference type="ARBA" id="ARBA00004167"/>
    </source>
</evidence>
<keyword evidence="7 8" id="KW-1015">Disulfide bond</keyword>
<dbReference type="AlphaFoldDB" id="R7TGW8"/>
<dbReference type="Proteomes" id="UP000014760">
    <property type="component" value="Unassembled WGS sequence"/>
</dbReference>
<evidence type="ECO:0000256" key="5">
    <source>
        <dbReference type="ARBA" id="ARBA00022989"/>
    </source>
</evidence>
<feature type="non-terminal residue" evidence="9">
    <location>
        <position position="100"/>
    </location>
</feature>
<dbReference type="GO" id="GO:0005886">
    <property type="term" value="C:plasma membrane"/>
    <property type="evidence" value="ECO:0007669"/>
    <property type="project" value="TreeGrafter"/>
</dbReference>
<dbReference type="OMA" id="DERACMI"/>
<sequence>MLSSNKVLNFVYCHEVCHAKDCRCKPGYFQCEAGGCVPYSKVCDCSEDCSDGSDEECQVKRFFHCSGMFQCLPGVGYCIPYSYVCDGVVDCPEAFDEVGC</sequence>
<evidence type="ECO:0000313" key="9">
    <source>
        <dbReference type="EMBL" id="ELT90340.1"/>
    </source>
</evidence>
<evidence type="ECO:0000256" key="3">
    <source>
        <dbReference type="ARBA" id="ARBA00022692"/>
    </source>
</evidence>
<reference evidence="9 11" key="2">
    <citation type="journal article" date="2013" name="Nature">
        <title>Insights into bilaterian evolution from three spiralian genomes.</title>
        <authorList>
            <person name="Simakov O."/>
            <person name="Marletaz F."/>
            <person name="Cho S.J."/>
            <person name="Edsinger-Gonzales E."/>
            <person name="Havlak P."/>
            <person name="Hellsten U."/>
            <person name="Kuo D.H."/>
            <person name="Larsson T."/>
            <person name="Lv J."/>
            <person name="Arendt D."/>
            <person name="Savage R."/>
            <person name="Osoegawa K."/>
            <person name="de Jong P."/>
            <person name="Grimwood J."/>
            <person name="Chapman J.A."/>
            <person name="Shapiro H."/>
            <person name="Aerts A."/>
            <person name="Otillar R.P."/>
            <person name="Terry A.Y."/>
            <person name="Boore J.L."/>
            <person name="Grigoriev I.V."/>
            <person name="Lindberg D.R."/>
            <person name="Seaver E.C."/>
            <person name="Weisblat D.A."/>
            <person name="Putnam N.H."/>
            <person name="Rokhsar D.S."/>
        </authorList>
    </citation>
    <scope>NUCLEOTIDE SEQUENCE</scope>
    <source>
        <strain evidence="9 11">I ESC-2004</strain>
    </source>
</reference>
<dbReference type="InterPro" id="IPR023415">
    <property type="entry name" value="LDLR_class-A_CS"/>
</dbReference>
<evidence type="ECO:0000256" key="2">
    <source>
        <dbReference type="ARBA" id="ARBA00004308"/>
    </source>
</evidence>
<accession>R7TGW8</accession>
<dbReference type="STRING" id="283909.R7TGW8"/>
<gene>
    <name evidence="9" type="ORF">CAPTEDRAFT_93704</name>
</gene>
<dbReference type="PROSITE" id="PS50068">
    <property type="entry name" value="LDLRA_2"/>
    <property type="match status" value="2"/>
</dbReference>
<dbReference type="PRINTS" id="PR00261">
    <property type="entry name" value="LDLRECEPTOR"/>
</dbReference>
<evidence type="ECO:0008006" key="12">
    <source>
        <dbReference type="Google" id="ProtNLM"/>
    </source>
</evidence>
<dbReference type="Gene3D" id="4.10.400.10">
    <property type="entry name" value="Low-density Lipoprotein Receptor"/>
    <property type="match status" value="2"/>
</dbReference>
<dbReference type="GO" id="GO:0012505">
    <property type="term" value="C:endomembrane system"/>
    <property type="evidence" value="ECO:0007669"/>
    <property type="project" value="UniProtKB-SubCell"/>
</dbReference>
<dbReference type="HOGENOM" id="CLU_085098_3_2_1"/>
<evidence type="ECO:0000256" key="8">
    <source>
        <dbReference type="PROSITE-ProRule" id="PRU00124"/>
    </source>
</evidence>
<dbReference type="InterPro" id="IPR002172">
    <property type="entry name" value="LDrepeatLR_classA_rpt"/>
</dbReference>
<dbReference type="EMBL" id="AMQN01014436">
    <property type="status" value="NOT_ANNOTATED_CDS"/>
    <property type="molecule type" value="Genomic_DNA"/>
</dbReference>
<dbReference type="InterPro" id="IPR036055">
    <property type="entry name" value="LDL_receptor-like_sf"/>
</dbReference>
<feature type="disulfide bond" evidence="8">
    <location>
        <begin position="85"/>
        <end position="100"/>
    </location>
</feature>
<dbReference type="OrthoDB" id="9990982at2759"/>
<organism evidence="9">
    <name type="scientific">Capitella teleta</name>
    <name type="common">Polychaete worm</name>
    <dbReference type="NCBI Taxonomy" id="283909"/>
    <lineage>
        <taxon>Eukaryota</taxon>
        <taxon>Metazoa</taxon>
        <taxon>Spiralia</taxon>
        <taxon>Lophotrochozoa</taxon>
        <taxon>Annelida</taxon>
        <taxon>Polychaeta</taxon>
        <taxon>Sedentaria</taxon>
        <taxon>Scolecida</taxon>
        <taxon>Capitellidae</taxon>
        <taxon>Capitella</taxon>
    </lineage>
</organism>
<evidence type="ECO:0000256" key="7">
    <source>
        <dbReference type="ARBA" id="ARBA00023157"/>
    </source>
</evidence>
<dbReference type="EnsemblMetazoa" id="CapteT93704">
    <property type="protein sequence ID" value="CapteP93704"/>
    <property type="gene ID" value="CapteG93704"/>
</dbReference>
<keyword evidence="4" id="KW-0677">Repeat</keyword>
<evidence type="ECO:0000313" key="11">
    <source>
        <dbReference type="Proteomes" id="UP000014760"/>
    </source>
</evidence>
<keyword evidence="3" id="KW-0812">Transmembrane</keyword>
<dbReference type="GO" id="GO:0016192">
    <property type="term" value="P:vesicle-mediated transport"/>
    <property type="evidence" value="ECO:0007669"/>
    <property type="project" value="UniProtKB-ARBA"/>
</dbReference>
<dbReference type="PANTHER" id="PTHR24270:SF62">
    <property type="entry name" value="LOW-DENSITY LIPOPROTEIN RECEPTOR-RELATED PROTEIN 2"/>
    <property type="match status" value="1"/>
</dbReference>
<protein>
    <recommendedName>
        <fullName evidence="12">EB domain-containing protein</fullName>
    </recommendedName>
</protein>
<dbReference type="PROSITE" id="PS01209">
    <property type="entry name" value="LDLRA_1"/>
    <property type="match status" value="1"/>
</dbReference>
<comment type="subcellular location">
    <subcellularLocation>
        <location evidence="2">Endomembrane system</location>
    </subcellularLocation>
    <subcellularLocation>
        <location evidence="1">Membrane</location>
        <topology evidence="1">Single-pass membrane protein</topology>
    </subcellularLocation>
</comment>
<proteinExistence type="predicted"/>
<evidence type="ECO:0000256" key="6">
    <source>
        <dbReference type="ARBA" id="ARBA00023136"/>
    </source>
</evidence>
<reference evidence="10" key="3">
    <citation type="submission" date="2015-06" db="UniProtKB">
        <authorList>
            <consortium name="EnsemblMetazoa"/>
        </authorList>
    </citation>
    <scope>IDENTIFICATION</scope>
</reference>
<name>R7TGW8_CAPTE</name>
<keyword evidence="5" id="KW-1133">Transmembrane helix</keyword>
<dbReference type="SUPFAM" id="SSF57424">
    <property type="entry name" value="LDL receptor-like module"/>
    <property type="match status" value="2"/>
</dbReference>
<feature type="disulfide bond" evidence="8">
    <location>
        <begin position="31"/>
        <end position="49"/>
    </location>
</feature>
<keyword evidence="11" id="KW-1185">Reference proteome</keyword>
<dbReference type="InterPro" id="IPR050685">
    <property type="entry name" value="LDLR"/>
</dbReference>
<evidence type="ECO:0000313" key="10">
    <source>
        <dbReference type="EnsemblMetazoa" id="CapteP93704"/>
    </source>
</evidence>
<dbReference type="EMBL" id="KB310970">
    <property type="protein sequence ID" value="ELT90340.1"/>
    <property type="molecule type" value="Genomic_DNA"/>
</dbReference>
<evidence type="ECO:0000256" key="4">
    <source>
        <dbReference type="ARBA" id="ARBA00022737"/>
    </source>
</evidence>
<dbReference type="CDD" id="cd00112">
    <property type="entry name" value="LDLa"/>
    <property type="match status" value="2"/>
</dbReference>
<feature type="disulfide bond" evidence="8">
    <location>
        <begin position="24"/>
        <end position="36"/>
    </location>
</feature>
<keyword evidence="6" id="KW-0472">Membrane</keyword>
<reference evidence="11" key="1">
    <citation type="submission" date="2012-12" db="EMBL/GenBank/DDBJ databases">
        <authorList>
            <person name="Hellsten U."/>
            <person name="Grimwood J."/>
            <person name="Chapman J.A."/>
            <person name="Shapiro H."/>
            <person name="Aerts A."/>
            <person name="Otillar R.P."/>
            <person name="Terry A.Y."/>
            <person name="Boore J.L."/>
            <person name="Simakov O."/>
            <person name="Marletaz F."/>
            <person name="Cho S.-J."/>
            <person name="Edsinger-Gonzales E."/>
            <person name="Havlak P."/>
            <person name="Kuo D.-H."/>
            <person name="Larsson T."/>
            <person name="Lv J."/>
            <person name="Arendt D."/>
            <person name="Savage R."/>
            <person name="Osoegawa K."/>
            <person name="de Jong P."/>
            <person name="Lindberg D.R."/>
            <person name="Seaver E.C."/>
            <person name="Weisblat D.A."/>
            <person name="Putnam N.H."/>
            <person name="Grigoriev I.V."/>
            <person name="Rokhsar D.S."/>
        </authorList>
    </citation>
    <scope>NUCLEOTIDE SEQUENCE</scope>
    <source>
        <strain evidence="11">I ESC-2004</strain>
    </source>
</reference>
<dbReference type="Pfam" id="PF00057">
    <property type="entry name" value="Ldl_recept_a"/>
    <property type="match status" value="2"/>
</dbReference>
<dbReference type="PANTHER" id="PTHR24270">
    <property type="entry name" value="LOW-DENSITY LIPOPROTEIN RECEPTOR-RELATED"/>
    <property type="match status" value="1"/>
</dbReference>